<evidence type="ECO:0000313" key="2">
    <source>
        <dbReference type="EMBL" id="BDZ51369.1"/>
    </source>
</evidence>
<keyword evidence="3" id="KW-1185">Reference proteome</keyword>
<name>A0ABN6Y2T1_9MICO</name>
<sequence>MTDDRELSRRLTTLVREIPGVVEIYSTVPLIASAVQGVVSLFTDREEALVGIGHDGALTTVSIHIALQEDRPGPETLRAVTTAIREHLSELGLEASIELKVVRFADKHGTSTAPESPTAGSDGPLAEVG</sequence>
<organism evidence="2 3">
    <name type="scientific">Frondihabitans sucicola</name>
    <dbReference type="NCBI Taxonomy" id="1268041"/>
    <lineage>
        <taxon>Bacteria</taxon>
        <taxon>Bacillati</taxon>
        <taxon>Actinomycetota</taxon>
        <taxon>Actinomycetes</taxon>
        <taxon>Micrococcales</taxon>
        <taxon>Microbacteriaceae</taxon>
        <taxon>Frondihabitans</taxon>
    </lineage>
</organism>
<gene>
    <name evidence="2" type="ORF">GCM10025867_36100</name>
</gene>
<protein>
    <recommendedName>
        <fullName evidence="4">Asp23/Gls24 family envelope stress response protein</fullName>
    </recommendedName>
</protein>
<dbReference type="Proteomes" id="UP001321486">
    <property type="component" value="Chromosome"/>
</dbReference>
<accession>A0ABN6Y2T1</accession>
<evidence type="ECO:0000313" key="3">
    <source>
        <dbReference type="Proteomes" id="UP001321486"/>
    </source>
</evidence>
<reference evidence="3" key="1">
    <citation type="journal article" date="2019" name="Int. J. Syst. Evol. Microbiol.">
        <title>The Global Catalogue of Microorganisms (GCM) 10K type strain sequencing project: providing services to taxonomists for standard genome sequencing and annotation.</title>
        <authorList>
            <consortium name="The Broad Institute Genomics Platform"/>
            <consortium name="The Broad Institute Genome Sequencing Center for Infectious Disease"/>
            <person name="Wu L."/>
            <person name="Ma J."/>
        </authorList>
    </citation>
    <scope>NUCLEOTIDE SEQUENCE [LARGE SCALE GENOMIC DNA]</scope>
    <source>
        <strain evidence="3">NBRC 108728</strain>
    </source>
</reference>
<feature type="region of interest" description="Disordered" evidence="1">
    <location>
        <begin position="108"/>
        <end position="129"/>
    </location>
</feature>
<feature type="compositionally biased region" description="Polar residues" evidence="1">
    <location>
        <begin position="110"/>
        <end position="119"/>
    </location>
</feature>
<evidence type="ECO:0000256" key="1">
    <source>
        <dbReference type="SAM" id="MobiDB-lite"/>
    </source>
</evidence>
<proteinExistence type="predicted"/>
<dbReference type="EMBL" id="AP027732">
    <property type="protein sequence ID" value="BDZ51369.1"/>
    <property type="molecule type" value="Genomic_DNA"/>
</dbReference>
<evidence type="ECO:0008006" key="4">
    <source>
        <dbReference type="Google" id="ProtNLM"/>
    </source>
</evidence>